<dbReference type="AlphaFoldDB" id="A0A1I4WID2"/>
<keyword evidence="2" id="KW-1185">Reference proteome</keyword>
<evidence type="ECO:0000313" key="2">
    <source>
        <dbReference type="Proteomes" id="UP000242869"/>
    </source>
</evidence>
<dbReference type="STRING" id="83765.SAMN05660284_00620"/>
<proteinExistence type="predicted"/>
<evidence type="ECO:0000313" key="1">
    <source>
        <dbReference type="EMBL" id="SFN13155.1"/>
    </source>
</evidence>
<organism evidence="1 2">
    <name type="scientific">Formivibrio citricus</name>
    <dbReference type="NCBI Taxonomy" id="83765"/>
    <lineage>
        <taxon>Bacteria</taxon>
        <taxon>Pseudomonadati</taxon>
        <taxon>Pseudomonadota</taxon>
        <taxon>Betaproteobacteria</taxon>
        <taxon>Neisseriales</taxon>
        <taxon>Chitinibacteraceae</taxon>
        <taxon>Formivibrio</taxon>
    </lineage>
</organism>
<dbReference type="OrthoDB" id="344992at2"/>
<gene>
    <name evidence="1" type="ORF">SAMN05660284_00620</name>
</gene>
<evidence type="ECO:0008006" key="3">
    <source>
        <dbReference type="Google" id="ProtNLM"/>
    </source>
</evidence>
<dbReference type="Proteomes" id="UP000242869">
    <property type="component" value="Unassembled WGS sequence"/>
</dbReference>
<dbReference type="SUPFAM" id="SSF56059">
    <property type="entry name" value="Glutathione synthetase ATP-binding domain-like"/>
    <property type="match status" value="1"/>
</dbReference>
<accession>A0A1I4WID2</accession>
<dbReference type="EMBL" id="FOVE01000003">
    <property type="protein sequence ID" value="SFN13155.1"/>
    <property type="molecule type" value="Genomic_DNA"/>
</dbReference>
<dbReference type="RefSeq" id="WP_091191240.1">
    <property type="nucleotide sequence ID" value="NZ_FOVE01000003.1"/>
</dbReference>
<reference evidence="2" key="1">
    <citation type="submission" date="2016-10" db="EMBL/GenBank/DDBJ databases">
        <authorList>
            <person name="Varghese N."/>
            <person name="Submissions S."/>
        </authorList>
    </citation>
    <scope>NUCLEOTIDE SEQUENCE [LARGE SCALE GENOMIC DNA]</scope>
    <source>
        <strain evidence="2">DSM 6150</strain>
    </source>
</reference>
<name>A0A1I4WID2_9NEIS</name>
<protein>
    <recommendedName>
        <fullName evidence="3">Circularly permuted type 2 ATP-grasp protein</fullName>
    </recommendedName>
</protein>
<sequence>MLVTPDFAALQSRLEARLFSAGLDAPLSITRPNLFAPSALQLSRRGIDRMCDYIAAVEAVVALPAWQEQALARAPAIARHQPAARGVFYGFDFHLGEQGPQVIEINTNAGGAMLNLLLAQAMRACSPNALAPTDLDAQESDFIAMFHAEWQAERGDLPLRRIAIVDEAPAGQFLAPEFELFRQLFLRHGIEAVIAAPEELTWDGAQLLHDGQPVDLVYNRLTDFYLAAPELAAIRAAYLQDGVVLTPHPRAHALYADKRNLLTLCDAAQLAALGADQQIIRTLVSGTPPTRLVTPEDAEALWAERRQWFFKPNAGYGSKAAYRGDKLTKRVWEEIQQGGYVAQRLVPPGECEQAIGGEPQRFKVDIRVYSYAGKAQLFAARLYQGQTTNFRTPGGGFAPVWLDV</sequence>